<proteinExistence type="predicted"/>
<name>A0A518K103_9BACT</name>
<protein>
    <submittedName>
        <fullName evidence="1">Uncharacterized protein</fullName>
    </submittedName>
</protein>
<organism evidence="1 2">
    <name type="scientific">Rosistilla carotiformis</name>
    <dbReference type="NCBI Taxonomy" id="2528017"/>
    <lineage>
        <taxon>Bacteria</taxon>
        <taxon>Pseudomonadati</taxon>
        <taxon>Planctomycetota</taxon>
        <taxon>Planctomycetia</taxon>
        <taxon>Pirellulales</taxon>
        <taxon>Pirellulaceae</taxon>
        <taxon>Rosistilla</taxon>
    </lineage>
</organism>
<reference evidence="1 2" key="1">
    <citation type="submission" date="2019-02" db="EMBL/GenBank/DDBJ databases">
        <title>Deep-cultivation of Planctomycetes and their phenomic and genomic characterization uncovers novel biology.</title>
        <authorList>
            <person name="Wiegand S."/>
            <person name="Jogler M."/>
            <person name="Boedeker C."/>
            <person name="Pinto D."/>
            <person name="Vollmers J."/>
            <person name="Rivas-Marin E."/>
            <person name="Kohn T."/>
            <person name="Peeters S.H."/>
            <person name="Heuer A."/>
            <person name="Rast P."/>
            <person name="Oberbeckmann S."/>
            <person name="Bunk B."/>
            <person name="Jeske O."/>
            <person name="Meyerdierks A."/>
            <person name="Storesund J.E."/>
            <person name="Kallscheuer N."/>
            <person name="Luecker S."/>
            <person name="Lage O.M."/>
            <person name="Pohl T."/>
            <person name="Merkel B.J."/>
            <person name="Hornburger P."/>
            <person name="Mueller R.-W."/>
            <person name="Bruemmer F."/>
            <person name="Labrenz M."/>
            <person name="Spormann A.M."/>
            <person name="Op den Camp H."/>
            <person name="Overmann J."/>
            <person name="Amann R."/>
            <person name="Jetten M.S.M."/>
            <person name="Mascher T."/>
            <person name="Medema M.H."/>
            <person name="Devos D.P."/>
            <person name="Kaster A.-K."/>
            <person name="Ovreas L."/>
            <person name="Rohde M."/>
            <person name="Galperin M.Y."/>
            <person name="Jogler C."/>
        </authorList>
    </citation>
    <scope>NUCLEOTIDE SEQUENCE [LARGE SCALE GENOMIC DNA]</scope>
    <source>
        <strain evidence="1 2">Poly24</strain>
    </source>
</reference>
<keyword evidence="2" id="KW-1185">Reference proteome</keyword>
<dbReference type="AlphaFoldDB" id="A0A518K103"/>
<accession>A0A518K103</accession>
<gene>
    <name evidence="1" type="ORF">Poly24_52090</name>
</gene>
<dbReference type="Proteomes" id="UP000315082">
    <property type="component" value="Chromosome"/>
</dbReference>
<dbReference type="KEGG" id="rcf:Poly24_52090"/>
<evidence type="ECO:0000313" key="1">
    <source>
        <dbReference type="EMBL" id="QDV71473.1"/>
    </source>
</evidence>
<evidence type="ECO:0000313" key="2">
    <source>
        <dbReference type="Proteomes" id="UP000315082"/>
    </source>
</evidence>
<sequence length="288" mass="32088">MLAELAASLAIHGPRLLADGDSIPAAALQDYWIASRNRSTRWHQTLALHREFERSGNLTGLRAWWENQLPTLEEILVSEILTRVYASLGHGLDAKLAEPEVYPVVHSVHVSHLEARNRVLGVMVSQRGASSEAVARLNRLRKTVERWTDVLVGQVAAVFPEAARYGSVLERTLSFAEDGCDQAARTRQTQGWLLMAAIRDSLLRQMSANAANPIENGKISDSVLVCLRPDMFDALGTLQSLWLHRLRHSAQQTDCVLSQLLVPNLDAAEMLPGFEAVRDADFARRMRR</sequence>
<dbReference type="EMBL" id="CP036348">
    <property type="protein sequence ID" value="QDV71473.1"/>
    <property type="molecule type" value="Genomic_DNA"/>
</dbReference>